<feature type="domain" description="Transposase IS30-like HTH" evidence="2">
    <location>
        <begin position="4"/>
        <end position="47"/>
    </location>
</feature>
<gene>
    <name evidence="3" type="ORF">TRL7639_04483</name>
</gene>
<reference evidence="3 4" key="1">
    <citation type="submission" date="2017-03" db="EMBL/GenBank/DDBJ databases">
        <authorList>
            <person name="Afonso C.L."/>
            <person name="Miller P.J."/>
            <person name="Scott M.A."/>
            <person name="Spackman E."/>
            <person name="Goraichik I."/>
            <person name="Dimitrov K.M."/>
            <person name="Suarez D.L."/>
            <person name="Swayne D.E."/>
        </authorList>
    </citation>
    <scope>NUCLEOTIDE SEQUENCE [LARGE SCALE GENOMIC DNA]</scope>
    <source>
        <strain evidence="3 4">CECT 7639</strain>
    </source>
</reference>
<keyword evidence="4" id="KW-1185">Reference proteome</keyword>
<dbReference type="GO" id="GO:0004803">
    <property type="term" value="F:transposase activity"/>
    <property type="evidence" value="ECO:0007669"/>
    <property type="project" value="TreeGrafter"/>
</dbReference>
<dbReference type="PANTHER" id="PTHR10948:SF23">
    <property type="entry name" value="TRANSPOSASE INSI FOR INSERTION SEQUENCE ELEMENT IS30A-RELATED"/>
    <property type="match status" value="1"/>
</dbReference>
<feature type="region of interest" description="Disordered" evidence="1">
    <location>
        <begin position="181"/>
        <end position="206"/>
    </location>
</feature>
<dbReference type="Proteomes" id="UP000193077">
    <property type="component" value="Unassembled WGS sequence"/>
</dbReference>
<evidence type="ECO:0000313" key="3">
    <source>
        <dbReference type="EMBL" id="SLN74042.1"/>
    </source>
</evidence>
<dbReference type="InterPro" id="IPR025246">
    <property type="entry name" value="IS30-like_HTH"/>
</dbReference>
<protein>
    <recommendedName>
        <fullName evidence="2">Transposase IS30-like HTH domain-containing protein</fullName>
    </recommendedName>
</protein>
<evidence type="ECO:0000259" key="2">
    <source>
        <dbReference type="Pfam" id="PF13936"/>
    </source>
</evidence>
<evidence type="ECO:0000313" key="4">
    <source>
        <dbReference type="Proteomes" id="UP000193077"/>
    </source>
</evidence>
<dbReference type="GO" id="GO:0005829">
    <property type="term" value="C:cytosol"/>
    <property type="evidence" value="ECO:0007669"/>
    <property type="project" value="TreeGrafter"/>
</dbReference>
<dbReference type="InterPro" id="IPR051917">
    <property type="entry name" value="Transposase-Integrase"/>
</dbReference>
<dbReference type="GO" id="GO:0032196">
    <property type="term" value="P:transposition"/>
    <property type="evidence" value="ECO:0007669"/>
    <property type="project" value="TreeGrafter"/>
</dbReference>
<accession>A0A1Y5TWK9</accession>
<name>A0A1Y5TWK9_9RHOB</name>
<dbReference type="PANTHER" id="PTHR10948">
    <property type="entry name" value="TRANSPOSASE"/>
    <property type="match status" value="1"/>
</dbReference>
<proteinExistence type="predicted"/>
<sequence>MGHHYSHLRLDERRKIAKWLKVHMPISEIADRLCRDASTIYRDTKRNRYTDSELPELDGYHAVAAQDMYEKRRAIHRKMMVFPELKAGSPARRCTPVDHLRPRNGIFGLATAQRRDWSRQLVLRSTGALAERHRREHQQQAAKVPAPLDRTDGADQSIFKVDLPPPQFHAAQMPLIPDACRSVRKPPDRNSEPIGIKRDIRNCTSP</sequence>
<dbReference type="EMBL" id="FWFO01000009">
    <property type="protein sequence ID" value="SLN74042.1"/>
    <property type="molecule type" value="Genomic_DNA"/>
</dbReference>
<dbReference type="Pfam" id="PF13936">
    <property type="entry name" value="HTH_38"/>
    <property type="match status" value="1"/>
</dbReference>
<organism evidence="3 4">
    <name type="scientific">Falsiruegeria litorea R37</name>
    <dbReference type="NCBI Taxonomy" id="1200284"/>
    <lineage>
        <taxon>Bacteria</taxon>
        <taxon>Pseudomonadati</taxon>
        <taxon>Pseudomonadota</taxon>
        <taxon>Alphaproteobacteria</taxon>
        <taxon>Rhodobacterales</taxon>
        <taxon>Roseobacteraceae</taxon>
        <taxon>Falsiruegeria</taxon>
    </lineage>
</organism>
<evidence type="ECO:0000256" key="1">
    <source>
        <dbReference type="SAM" id="MobiDB-lite"/>
    </source>
</evidence>
<dbReference type="AlphaFoldDB" id="A0A1Y5TWK9"/>
<feature type="compositionally biased region" description="Basic and acidic residues" evidence="1">
    <location>
        <begin position="185"/>
        <end position="206"/>
    </location>
</feature>